<comment type="caution">
    <text evidence="1">The sequence shown here is derived from an EMBL/GenBank/DDBJ whole genome shotgun (WGS) entry which is preliminary data.</text>
</comment>
<proteinExistence type="predicted"/>
<dbReference type="Proteomes" id="UP001391051">
    <property type="component" value="Unassembled WGS sequence"/>
</dbReference>
<keyword evidence="2" id="KW-1185">Reference proteome</keyword>
<evidence type="ECO:0000313" key="2">
    <source>
        <dbReference type="Proteomes" id="UP001391051"/>
    </source>
</evidence>
<dbReference type="GeneID" id="92073561"/>
<protein>
    <submittedName>
        <fullName evidence="1">Uncharacterized protein</fullName>
    </submittedName>
</protein>
<organism evidence="1 2">
    <name type="scientific">Apiospora aurea</name>
    <dbReference type="NCBI Taxonomy" id="335848"/>
    <lineage>
        <taxon>Eukaryota</taxon>
        <taxon>Fungi</taxon>
        <taxon>Dikarya</taxon>
        <taxon>Ascomycota</taxon>
        <taxon>Pezizomycotina</taxon>
        <taxon>Sordariomycetes</taxon>
        <taxon>Xylariomycetidae</taxon>
        <taxon>Amphisphaeriales</taxon>
        <taxon>Apiosporaceae</taxon>
        <taxon>Apiospora</taxon>
    </lineage>
</organism>
<name>A0ABR1QMC7_9PEZI</name>
<sequence length="305" mass="34392">MFGRDCYEQLLKEGDPTVERCVLCFKDNSCGGCTNRLYDASFDPVAWPLDPAQFNPSQEFQTKVGLTGVERDPDVKRFCAKCALWQIRRKFAQMCLMFPRCPGCFLPAPPGIPLPPTIRDIARLIWPSGADVRDPQLAAQFEAQMAQSRALVETSLLADPNIAKVRGAVFKPCTQDPEPPAPHYLGVRLDPDDTNALMALAWQYSQTFLDLVRPNLPVAWYRGDQDFRLHEVAFEMNPYGQRPLGRETIAGWVVNDNDPKRVAYRNMMMLLGKNNMMEGVTAFNRVMVQTQFVALLAVFGNQGWP</sequence>
<accession>A0ABR1QMC7</accession>
<reference evidence="1 2" key="1">
    <citation type="submission" date="2023-01" db="EMBL/GenBank/DDBJ databases">
        <title>Analysis of 21 Apiospora genomes using comparative genomics revels a genus with tremendous synthesis potential of carbohydrate active enzymes and secondary metabolites.</title>
        <authorList>
            <person name="Sorensen T."/>
        </authorList>
    </citation>
    <scope>NUCLEOTIDE SEQUENCE [LARGE SCALE GENOMIC DNA]</scope>
    <source>
        <strain evidence="1 2">CBS 24483</strain>
    </source>
</reference>
<gene>
    <name evidence="1" type="ORF">PG986_004277</name>
</gene>
<dbReference type="EMBL" id="JAQQWE010000003">
    <property type="protein sequence ID" value="KAK7959423.1"/>
    <property type="molecule type" value="Genomic_DNA"/>
</dbReference>
<evidence type="ECO:0000313" key="1">
    <source>
        <dbReference type="EMBL" id="KAK7959423.1"/>
    </source>
</evidence>
<dbReference type="RefSeq" id="XP_066703126.1">
    <property type="nucleotide sequence ID" value="XM_066840499.1"/>
</dbReference>